<feature type="signal peptide" evidence="1">
    <location>
        <begin position="1"/>
        <end position="15"/>
    </location>
</feature>
<name>A0ABT6MI69_9NOCA</name>
<reference evidence="2 3" key="1">
    <citation type="submission" date="2023-04" db="EMBL/GenBank/DDBJ databases">
        <title>Forest soil microbial communities from Buena Vista Peninsula, Colon Province, Panama.</title>
        <authorList>
            <person name="Bouskill N."/>
        </authorList>
    </citation>
    <scope>NUCLEOTIDE SEQUENCE [LARGE SCALE GENOMIC DNA]</scope>
    <source>
        <strain evidence="2 3">CFH S0262</strain>
    </source>
</reference>
<dbReference type="EMBL" id="JARXVC010000017">
    <property type="protein sequence ID" value="MDH6284010.1"/>
    <property type="molecule type" value="Genomic_DNA"/>
</dbReference>
<evidence type="ECO:0008006" key="4">
    <source>
        <dbReference type="Google" id="ProtNLM"/>
    </source>
</evidence>
<keyword evidence="1" id="KW-0732">Signal</keyword>
<protein>
    <recommendedName>
        <fullName evidence="4">Secreted protein</fullName>
    </recommendedName>
</protein>
<accession>A0ABT6MI69</accession>
<dbReference type="Proteomes" id="UP001160334">
    <property type="component" value="Unassembled WGS sequence"/>
</dbReference>
<evidence type="ECO:0000256" key="1">
    <source>
        <dbReference type="SAM" id="SignalP"/>
    </source>
</evidence>
<gene>
    <name evidence="2" type="ORF">M2280_005261</name>
</gene>
<evidence type="ECO:0000313" key="2">
    <source>
        <dbReference type="EMBL" id="MDH6284010.1"/>
    </source>
</evidence>
<comment type="caution">
    <text evidence="2">The sequence shown here is derived from an EMBL/GenBank/DDBJ whole genome shotgun (WGS) entry which is preliminary data.</text>
</comment>
<feature type="chain" id="PRO_5046351345" description="Secreted protein" evidence="1">
    <location>
        <begin position="16"/>
        <end position="51"/>
    </location>
</feature>
<organism evidence="2 3">
    <name type="scientific">Prescottella agglutinans</name>
    <dbReference type="NCBI Taxonomy" id="1644129"/>
    <lineage>
        <taxon>Bacteria</taxon>
        <taxon>Bacillati</taxon>
        <taxon>Actinomycetota</taxon>
        <taxon>Actinomycetes</taxon>
        <taxon>Mycobacteriales</taxon>
        <taxon>Nocardiaceae</taxon>
        <taxon>Prescottella</taxon>
    </lineage>
</organism>
<sequence>MTTSLVIAMSLATVAAVLVRAAAATVAIAHRDAKRRRDALATLRVLHRVRR</sequence>
<keyword evidence="3" id="KW-1185">Reference proteome</keyword>
<evidence type="ECO:0000313" key="3">
    <source>
        <dbReference type="Proteomes" id="UP001160334"/>
    </source>
</evidence>
<proteinExistence type="predicted"/>
<dbReference type="RefSeq" id="WP_280763259.1">
    <property type="nucleotide sequence ID" value="NZ_JARXVC010000017.1"/>
</dbReference>